<organism evidence="1 3">
    <name type="scientific">Flagellimonas aequoris</name>
    <dbReference type="NCBI Taxonomy" id="2306997"/>
    <lineage>
        <taxon>Bacteria</taxon>
        <taxon>Pseudomonadati</taxon>
        <taxon>Bacteroidota</taxon>
        <taxon>Flavobacteriia</taxon>
        <taxon>Flavobacteriales</taxon>
        <taxon>Flavobacteriaceae</taxon>
        <taxon>Flagellimonas</taxon>
    </lineage>
</organism>
<evidence type="ECO:0000313" key="2">
    <source>
        <dbReference type="EMBL" id="TXK02066.1"/>
    </source>
</evidence>
<dbReference type="AlphaFoldDB" id="A0A418N7S3"/>
<reference evidence="1 3" key="1">
    <citation type="submission" date="2018-08" db="EMBL/GenBank/DDBJ databases">
        <title>Proposal of Muricauda 72 sp.nov. and Muricauda NH166 sp.nov., isolated from seawater.</title>
        <authorList>
            <person name="Cheng H."/>
            <person name="Wu Y.-H."/>
            <person name="Guo L.-L."/>
            <person name="Xu X.-W."/>
        </authorList>
    </citation>
    <scope>NUCLEOTIDE SEQUENCE [LARGE SCALE GENOMIC DNA]</scope>
    <source>
        <strain evidence="1 3">NH166</strain>
    </source>
</reference>
<dbReference type="OrthoDB" id="9965076at2"/>
<dbReference type="Proteomes" id="UP000321528">
    <property type="component" value="Unassembled WGS sequence"/>
</dbReference>
<name>A0A418N7S3_9FLAO</name>
<evidence type="ECO:0000313" key="4">
    <source>
        <dbReference type="Proteomes" id="UP000321528"/>
    </source>
</evidence>
<comment type="caution">
    <text evidence="1">The sequence shown here is derived from an EMBL/GenBank/DDBJ whole genome shotgun (WGS) entry which is preliminary data.</text>
</comment>
<dbReference type="EMBL" id="VNWL01000022">
    <property type="protein sequence ID" value="TXK02066.1"/>
    <property type="molecule type" value="Genomic_DNA"/>
</dbReference>
<keyword evidence="4" id="KW-1185">Reference proteome</keyword>
<proteinExistence type="predicted"/>
<gene>
    <name evidence="1" type="ORF">D2U88_09695</name>
    <name evidence="2" type="ORF">FQ019_09620</name>
</gene>
<evidence type="ECO:0000313" key="3">
    <source>
        <dbReference type="Proteomes" id="UP000284189"/>
    </source>
</evidence>
<evidence type="ECO:0000313" key="1">
    <source>
        <dbReference type="EMBL" id="RIV70631.1"/>
    </source>
</evidence>
<dbReference type="Proteomes" id="UP000284189">
    <property type="component" value="Unassembled WGS sequence"/>
</dbReference>
<reference evidence="2 4" key="2">
    <citation type="submission" date="2019-07" db="EMBL/GenBank/DDBJ databases">
        <title>Draft genome of two Muricauda strains isolated from deep sea.</title>
        <authorList>
            <person name="Sun C."/>
        </authorList>
    </citation>
    <scope>NUCLEOTIDE SEQUENCE [LARGE SCALE GENOMIC DNA]</scope>
    <source>
        <strain evidence="2 4">NH166</strain>
    </source>
</reference>
<protein>
    <submittedName>
        <fullName evidence="1">Uncharacterized protein</fullName>
    </submittedName>
</protein>
<dbReference type="EMBL" id="QXFJ01000023">
    <property type="protein sequence ID" value="RIV70631.1"/>
    <property type="molecule type" value="Genomic_DNA"/>
</dbReference>
<sequence>MKIQQLKNLPKMKYIRIGFYEDFKGEDSILISVDIYGLLELETVFDRLSKGEEKIDMKDLKLIDMRYQIPLLLCLTEIDEGFIKVNNHYEWRLTSKKWDEFHQKAIMLYRNSDKGHQYLDSDSIEKNDFQTILSLDEYQIEFWEKFSKNFS</sequence>
<accession>A0A418N7S3</accession>
<dbReference type="RefSeq" id="WP_119640272.1">
    <property type="nucleotide sequence ID" value="NZ_QXFJ01000023.1"/>
</dbReference>